<dbReference type="EMBL" id="JH687559">
    <property type="protein sequence ID" value="EIN03797.1"/>
    <property type="molecule type" value="Genomic_DNA"/>
</dbReference>
<protein>
    <submittedName>
        <fullName evidence="1">Uncharacterized protein</fullName>
    </submittedName>
</protein>
<keyword evidence="2" id="KW-1185">Reference proteome</keyword>
<dbReference type="OMA" id="NSLCNEM"/>
<sequence length="141" mass="15931">MANKYDVCCTRLYKALTELQNCGFSEEEVREHWASQRAAQLKSIPRQSKNAGKKYVDAIITLEDRIRNRMLTCYVGRKLLGHTTRAIAKREPAIQNVARKYNSLCNEMATLIKKGKAPAGATVPTTINLTTFWTLDVDDPI</sequence>
<organism evidence="1 2">
    <name type="scientific">Punctularia strigosozonata (strain HHB-11173)</name>
    <name type="common">White-rot fungus</name>
    <dbReference type="NCBI Taxonomy" id="741275"/>
    <lineage>
        <taxon>Eukaryota</taxon>
        <taxon>Fungi</taxon>
        <taxon>Dikarya</taxon>
        <taxon>Basidiomycota</taxon>
        <taxon>Agaricomycotina</taxon>
        <taxon>Agaricomycetes</taxon>
        <taxon>Corticiales</taxon>
        <taxon>Punctulariaceae</taxon>
        <taxon>Punctularia</taxon>
    </lineage>
</organism>
<dbReference type="RefSeq" id="XP_007389082.1">
    <property type="nucleotide sequence ID" value="XM_007389020.1"/>
</dbReference>
<dbReference type="AlphaFoldDB" id="R7S1Z4"/>
<name>R7S1Z4_PUNST</name>
<feature type="non-terminal residue" evidence="1">
    <location>
        <position position="141"/>
    </location>
</feature>
<gene>
    <name evidence="1" type="ORF">PUNSTDRAFT_77672</name>
</gene>
<evidence type="ECO:0000313" key="2">
    <source>
        <dbReference type="Proteomes" id="UP000054196"/>
    </source>
</evidence>
<proteinExistence type="predicted"/>
<dbReference type="KEGG" id="psq:PUNSTDRAFT_77672"/>
<evidence type="ECO:0000313" key="1">
    <source>
        <dbReference type="EMBL" id="EIN03797.1"/>
    </source>
</evidence>
<accession>R7S1Z4</accession>
<dbReference type="OrthoDB" id="3364670at2759"/>
<dbReference type="HOGENOM" id="CLU_1830034_0_0_1"/>
<dbReference type="GeneID" id="18885738"/>
<dbReference type="Proteomes" id="UP000054196">
    <property type="component" value="Unassembled WGS sequence"/>
</dbReference>
<reference evidence="2" key="1">
    <citation type="journal article" date="2012" name="Science">
        <title>The Paleozoic origin of enzymatic lignin decomposition reconstructed from 31 fungal genomes.</title>
        <authorList>
            <person name="Floudas D."/>
            <person name="Binder M."/>
            <person name="Riley R."/>
            <person name="Barry K."/>
            <person name="Blanchette R.A."/>
            <person name="Henrissat B."/>
            <person name="Martinez A.T."/>
            <person name="Otillar R."/>
            <person name="Spatafora J.W."/>
            <person name="Yadav J.S."/>
            <person name="Aerts A."/>
            <person name="Benoit I."/>
            <person name="Boyd A."/>
            <person name="Carlson A."/>
            <person name="Copeland A."/>
            <person name="Coutinho P.M."/>
            <person name="de Vries R.P."/>
            <person name="Ferreira P."/>
            <person name="Findley K."/>
            <person name="Foster B."/>
            <person name="Gaskell J."/>
            <person name="Glotzer D."/>
            <person name="Gorecki P."/>
            <person name="Heitman J."/>
            <person name="Hesse C."/>
            <person name="Hori C."/>
            <person name="Igarashi K."/>
            <person name="Jurgens J.A."/>
            <person name="Kallen N."/>
            <person name="Kersten P."/>
            <person name="Kohler A."/>
            <person name="Kuees U."/>
            <person name="Kumar T.K.A."/>
            <person name="Kuo A."/>
            <person name="LaButti K."/>
            <person name="Larrondo L.F."/>
            <person name="Lindquist E."/>
            <person name="Ling A."/>
            <person name="Lombard V."/>
            <person name="Lucas S."/>
            <person name="Lundell T."/>
            <person name="Martin R."/>
            <person name="McLaughlin D.J."/>
            <person name="Morgenstern I."/>
            <person name="Morin E."/>
            <person name="Murat C."/>
            <person name="Nagy L.G."/>
            <person name="Nolan M."/>
            <person name="Ohm R.A."/>
            <person name="Patyshakuliyeva A."/>
            <person name="Rokas A."/>
            <person name="Ruiz-Duenas F.J."/>
            <person name="Sabat G."/>
            <person name="Salamov A."/>
            <person name="Samejima M."/>
            <person name="Schmutz J."/>
            <person name="Slot J.C."/>
            <person name="St John F."/>
            <person name="Stenlid J."/>
            <person name="Sun H."/>
            <person name="Sun S."/>
            <person name="Syed K."/>
            <person name="Tsang A."/>
            <person name="Wiebenga A."/>
            <person name="Young D."/>
            <person name="Pisabarro A."/>
            <person name="Eastwood D.C."/>
            <person name="Martin F."/>
            <person name="Cullen D."/>
            <person name="Grigoriev I.V."/>
            <person name="Hibbett D.S."/>
        </authorList>
    </citation>
    <scope>NUCLEOTIDE SEQUENCE [LARGE SCALE GENOMIC DNA]</scope>
    <source>
        <strain evidence="2">HHB-11173 SS5</strain>
    </source>
</reference>